<keyword evidence="1" id="KW-0472">Membrane</keyword>
<organism evidence="2 3">
    <name type="scientific">Kocuria tytonis</name>
    <dbReference type="NCBI Taxonomy" id="2054280"/>
    <lineage>
        <taxon>Bacteria</taxon>
        <taxon>Bacillati</taxon>
        <taxon>Actinomycetota</taxon>
        <taxon>Actinomycetes</taxon>
        <taxon>Micrococcales</taxon>
        <taxon>Micrococcaceae</taxon>
        <taxon>Kocuria</taxon>
    </lineage>
</organism>
<feature type="transmembrane region" description="Helical" evidence="1">
    <location>
        <begin position="166"/>
        <end position="189"/>
    </location>
</feature>
<keyword evidence="1" id="KW-0812">Transmembrane</keyword>
<feature type="transmembrane region" description="Helical" evidence="1">
    <location>
        <begin position="583"/>
        <end position="602"/>
    </location>
</feature>
<keyword evidence="3" id="KW-1185">Reference proteome</keyword>
<dbReference type="AlphaFoldDB" id="A0A495A6G2"/>
<reference evidence="2 3" key="1">
    <citation type="submission" date="2018-10" db="EMBL/GenBank/DDBJ databases">
        <title>Kocuria tytouropygialis sp. nov., isolated from the uropygial gland of an American barn owl (Tyto furcata).</title>
        <authorList>
            <person name="Braun M.S."/>
            <person name="Wang E."/>
            <person name="Zimmermann S."/>
            <person name="Wagner H."/>
            <person name="Wink M."/>
        </authorList>
    </citation>
    <scope>NUCLEOTIDE SEQUENCE [LARGE SCALE GENOMIC DNA]</scope>
    <source>
        <strain evidence="2 3">442</strain>
    </source>
</reference>
<dbReference type="Proteomes" id="UP000249516">
    <property type="component" value="Unassembled WGS sequence"/>
</dbReference>
<gene>
    <name evidence="2" type="ORF">C1C97_007660</name>
</gene>
<sequence>MIRFAVRIAALLTLVVLMCVTDAYIRQQEDVLPQGAEGAVLLDLSDSTISKQRAVEDLDALSDQNDLHLAKVVADKQDFLHGKNLYAFGKSTGATPVQLAWYEKSTHGVLESSSRLGDADLNGMYVFRGDGAEVIGGWARQNHVTVTVLDTRAQSIAKFTLVSSGYGVALICSLILLLVSSMGWSVLSAHSKALRVVAGQSRAAIIAADIRSYLTVAGPVLVGGYVLGVIAVALLRADHAVSRFLWTSVPFLLAFLLLLVVTFAAMTLIAAPTAEVIAQRRSGILAYRSLSEALKLVAIALTAVSLPIFTSAAMTSLGSSTNASYWKVFGDDVSLRILTASEDSYQATEPRLAQLVGRAESSHEALLNYRLSPESSPASDFDGVVLTNTAYLDQVRESLGADLESVAGDSAADAAVAGLSENLSMWCARACSASDFELFTTAPDAVFPALDGAGDAELALLHHPLVLNTDRIAGVYRPDFIGPLLTSGNIVFSSGSSVSRSVDELGLGNVVLSIDRVADTGLQQGQSDYERAGAQIVGIALVLMALVLSSAIAAQVYIATIARRVFVCRCAGMSWPRVLERRLVYEAAAVCVCAALAFIYGTVQGVQYSWTVFVAPVLYLLISYPAHVVAGQTMFDRSVLRKV</sequence>
<evidence type="ECO:0000256" key="1">
    <source>
        <dbReference type="SAM" id="Phobius"/>
    </source>
</evidence>
<accession>A0A495A6G2</accession>
<feature type="transmembrane region" description="Helical" evidence="1">
    <location>
        <begin position="249"/>
        <end position="272"/>
    </location>
</feature>
<proteinExistence type="predicted"/>
<evidence type="ECO:0000313" key="2">
    <source>
        <dbReference type="EMBL" id="RKQ35125.1"/>
    </source>
</evidence>
<keyword evidence="1" id="KW-1133">Transmembrane helix</keyword>
<feature type="transmembrane region" description="Helical" evidence="1">
    <location>
        <begin position="293"/>
        <end position="314"/>
    </location>
</feature>
<feature type="transmembrane region" description="Helical" evidence="1">
    <location>
        <begin position="608"/>
        <end position="630"/>
    </location>
</feature>
<dbReference type="RefSeq" id="WP_121031013.1">
    <property type="nucleotide sequence ID" value="NZ_PNJG02000002.1"/>
</dbReference>
<comment type="caution">
    <text evidence="2">The sequence shown here is derived from an EMBL/GenBank/DDBJ whole genome shotgun (WGS) entry which is preliminary data.</text>
</comment>
<feature type="transmembrane region" description="Helical" evidence="1">
    <location>
        <begin position="536"/>
        <end position="562"/>
    </location>
</feature>
<dbReference type="EMBL" id="PNJG02000002">
    <property type="protein sequence ID" value="RKQ35125.1"/>
    <property type="molecule type" value="Genomic_DNA"/>
</dbReference>
<evidence type="ECO:0000313" key="3">
    <source>
        <dbReference type="Proteomes" id="UP000249516"/>
    </source>
</evidence>
<name>A0A495A6G2_9MICC</name>
<feature type="transmembrane region" description="Helical" evidence="1">
    <location>
        <begin position="210"/>
        <end position="237"/>
    </location>
</feature>
<dbReference type="OrthoDB" id="4954769at2"/>
<protein>
    <recommendedName>
        <fullName evidence="4">ABC transporter permease</fullName>
    </recommendedName>
</protein>
<evidence type="ECO:0008006" key="4">
    <source>
        <dbReference type="Google" id="ProtNLM"/>
    </source>
</evidence>